<dbReference type="AlphaFoldDB" id="F8B354"/>
<dbReference type="InterPro" id="IPR009078">
    <property type="entry name" value="Ferritin-like_SF"/>
</dbReference>
<dbReference type="RefSeq" id="WP_013873885.1">
    <property type="nucleotide sequence ID" value="NC_015656.1"/>
</dbReference>
<evidence type="ECO:0000313" key="2">
    <source>
        <dbReference type="Proteomes" id="UP000001549"/>
    </source>
</evidence>
<gene>
    <name evidence="1" type="ordered locus">FsymDg_2609</name>
</gene>
<evidence type="ECO:0000313" key="1">
    <source>
        <dbReference type="EMBL" id="AEH09967.1"/>
    </source>
</evidence>
<evidence type="ECO:0008006" key="3">
    <source>
        <dbReference type="Google" id="ProtNLM"/>
    </source>
</evidence>
<dbReference type="GO" id="GO:0016491">
    <property type="term" value="F:oxidoreductase activity"/>
    <property type="evidence" value="ECO:0007669"/>
    <property type="project" value="InterPro"/>
</dbReference>
<sequence>MTSNISDTSNISNTSNISGTLCAADITDAGFQRLLDRLSARASSDYYNPYTTFDWPPSLPADEFWFSPELLSVHGTQYAENLTPAQLRALSRWESVNFYSLNVHGIRELLIEVMHRVHTPGFETPSEFFHHFMGEENEHMWFFATFCLKYGGRIYPSKKLGPAAPAQDPRRENFLVFARILLFEQIVDHYNVHLAADDRLHPTIRQLNRIHHQDESRHIAFGARLVQLLWERLLAAGLDAEDRAAVSRYLADYLSASMASFYNPAAYRDTGIPDGFALRGRLLNHPARRAAHERVLRKSTDFLTRIGIPLAV</sequence>
<reference evidence="1 2" key="1">
    <citation type="submission" date="2011-05" db="EMBL/GenBank/DDBJ databases">
        <title>Complete sequence of chromosome of Frankia symbiont of Datisca glomerata.</title>
        <authorList>
            <consortium name="US DOE Joint Genome Institute"/>
            <person name="Lucas S."/>
            <person name="Han J."/>
            <person name="Lapidus A."/>
            <person name="Cheng J.-F."/>
            <person name="Goodwin L."/>
            <person name="Pitluck S."/>
            <person name="Peters L."/>
            <person name="Mikhailova N."/>
            <person name="Chertkov O."/>
            <person name="Teshima H."/>
            <person name="Han C."/>
            <person name="Tapia R."/>
            <person name="Land M."/>
            <person name="Hauser L."/>
            <person name="Kyrpides N."/>
            <person name="Ivanova N."/>
            <person name="Pagani I."/>
            <person name="Berry A."/>
            <person name="Pawlowski K."/>
            <person name="Persson T."/>
            <person name="Vanden Heuvel B."/>
            <person name="Benson D."/>
            <person name="Woyke T."/>
        </authorList>
    </citation>
    <scope>NUCLEOTIDE SEQUENCE [LARGE SCALE GENOMIC DNA]</scope>
    <source>
        <strain evidence="2">4085684</strain>
    </source>
</reference>
<dbReference type="STRING" id="656024.FsymDg_2609"/>
<dbReference type="InterPro" id="IPR025859">
    <property type="entry name" value="AurF/CmlI"/>
</dbReference>
<dbReference type="eggNOG" id="COG3396">
    <property type="taxonomic scope" value="Bacteria"/>
</dbReference>
<dbReference type="InterPro" id="IPR012348">
    <property type="entry name" value="RNR-like"/>
</dbReference>
<proteinExistence type="predicted"/>
<dbReference type="Pfam" id="PF11583">
    <property type="entry name" value="AurF"/>
    <property type="match status" value="1"/>
</dbReference>
<dbReference type="KEGG" id="fsy:FsymDg_2609"/>
<dbReference type="HOGENOM" id="CLU_080672_0_0_11"/>
<accession>F8B354</accession>
<dbReference type="Gene3D" id="1.10.620.20">
    <property type="entry name" value="Ribonucleotide Reductase, subunit A"/>
    <property type="match status" value="1"/>
</dbReference>
<dbReference type="Proteomes" id="UP000001549">
    <property type="component" value="Chromosome"/>
</dbReference>
<dbReference type="SUPFAM" id="SSF47240">
    <property type="entry name" value="Ferritin-like"/>
    <property type="match status" value="1"/>
</dbReference>
<protein>
    <recommendedName>
        <fullName evidence="3">AurF domain containing protein</fullName>
    </recommendedName>
</protein>
<keyword evidence="2" id="KW-1185">Reference proteome</keyword>
<name>F8B354_9ACTN</name>
<organism evidence="1 2">
    <name type="scientific">Candidatus Protofrankia datiscae</name>
    <dbReference type="NCBI Taxonomy" id="2716812"/>
    <lineage>
        <taxon>Bacteria</taxon>
        <taxon>Bacillati</taxon>
        <taxon>Actinomycetota</taxon>
        <taxon>Actinomycetes</taxon>
        <taxon>Frankiales</taxon>
        <taxon>Frankiaceae</taxon>
        <taxon>Protofrankia</taxon>
    </lineage>
</organism>
<dbReference type="EMBL" id="CP002801">
    <property type="protein sequence ID" value="AEH09967.1"/>
    <property type="molecule type" value="Genomic_DNA"/>
</dbReference>